<name>A0A0D9V3K9_9ORYZ</name>
<reference evidence="2" key="2">
    <citation type="submission" date="2013-12" db="EMBL/GenBank/DDBJ databases">
        <authorList>
            <person name="Yu Y."/>
            <person name="Lee S."/>
            <person name="de Baynast K."/>
            <person name="Wissotski M."/>
            <person name="Liu L."/>
            <person name="Talag J."/>
            <person name="Goicoechea J."/>
            <person name="Angelova A."/>
            <person name="Jetty R."/>
            <person name="Kudrna D."/>
            <person name="Golser W."/>
            <person name="Rivera L."/>
            <person name="Zhang J."/>
            <person name="Wing R."/>
        </authorList>
    </citation>
    <scope>NUCLEOTIDE SEQUENCE</scope>
</reference>
<reference evidence="1" key="3">
    <citation type="submission" date="2015-04" db="UniProtKB">
        <authorList>
            <consortium name="EnsemblPlants"/>
        </authorList>
    </citation>
    <scope>IDENTIFICATION</scope>
</reference>
<dbReference type="HOGENOM" id="CLU_2515893_0_0_1"/>
<protein>
    <submittedName>
        <fullName evidence="1">Uncharacterized protein</fullName>
    </submittedName>
</protein>
<dbReference type="EnsemblPlants" id="LPERR01G21240.1">
    <property type="protein sequence ID" value="LPERR01G21240.1"/>
    <property type="gene ID" value="LPERR01G21240"/>
</dbReference>
<dbReference type="AlphaFoldDB" id="A0A0D9V3K9"/>
<reference evidence="1 2" key="1">
    <citation type="submission" date="2012-08" db="EMBL/GenBank/DDBJ databases">
        <title>Oryza genome evolution.</title>
        <authorList>
            <person name="Wing R.A."/>
        </authorList>
    </citation>
    <scope>NUCLEOTIDE SEQUENCE</scope>
</reference>
<sequence>MACLLLRMKEERLGQLGEQVLARGTGEACGPCSTPSAIILYTASVGCVPSHEPYVDGSSHTVHPALPHGTLWFPQQARNAFVNPE</sequence>
<dbReference type="Proteomes" id="UP000032180">
    <property type="component" value="Chromosome 1"/>
</dbReference>
<accession>A0A0D9V3K9</accession>
<proteinExistence type="predicted"/>
<evidence type="ECO:0000313" key="1">
    <source>
        <dbReference type="EnsemblPlants" id="LPERR01G21240.1"/>
    </source>
</evidence>
<keyword evidence="2" id="KW-1185">Reference proteome</keyword>
<dbReference type="Gramene" id="LPERR01G21240.1">
    <property type="protein sequence ID" value="LPERR01G21240.1"/>
    <property type="gene ID" value="LPERR01G21240"/>
</dbReference>
<evidence type="ECO:0000313" key="2">
    <source>
        <dbReference type="Proteomes" id="UP000032180"/>
    </source>
</evidence>
<organism evidence="1 2">
    <name type="scientific">Leersia perrieri</name>
    <dbReference type="NCBI Taxonomy" id="77586"/>
    <lineage>
        <taxon>Eukaryota</taxon>
        <taxon>Viridiplantae</taxon>
        <taxon>Streptophyta</taxon>
        <taxon>Embryophyta</taxon>
        <taxon>Tracheophyta</taxon>
        <taxon>Spermatophyta</taxon>
        <taxon>Magnoliopsida</taxon>
        <taxon>Liliopsida</taxon>
        <taxon>Poales</taxon>
        <taxon>Poaceae</taxon>
        <taxon>BOP clade</taxon>
        <taxon>Oryzoideae</taxon>
        <taxon>Oryzeae</taxon>
        <taxon>Oryzinae</taxon>
        <taxon>Leersia</taxon>
    </lineage>
</organism>